<dbReference type="Proteomes" id="UP000050949">
    <property type="component" value="Unassembled WGS sequence"/>
</dbReference>
<comment type="caution">
    <text evidence="1">The sequence shown here is derived from an EMBL/GenBank/DDBJ whole genome shotgun (WGS) entry which is preliminary data.</text>
</comment>
<dbReference type="RefSeq" id="WP_027828982.1">
    <property type="nucleotide sequence ID" value="NZ_AUEH01000035.1"/>
</dbReference>
<evidence type="ECO:0000313" key="2">
    <source>
        <dbReference type="Proteomes" id="UP000050949"/>
    </source>
</evidence>
<evidence type="ECO:0000313" key="1">
    <source>
        <dbReference type="EMBL" id="KRM25469.1"/>
    </source>
</evidence>
<dbReference type="AlphaFoldDB" id="A0A0R1X6U4"/>
<protein>
    <submittedName>
        <fullName evidence="1">Uncharacterized protein</fullName>
    </submittedName>
</protein>
<organism evidence="1 2">
    <name type="scientific">Schleiferilactobacillus harbinensis DSM 16991</name>
    <dbReference type="NCBI Taxonomy" id="1122147"/>
    <lineage>
        <taxon>Bacteria</taxon>
        <taxon>Bacillati</taxon>
        <taxon>Bacillota</taxon>
        <taxon>Bacilli</taxon>
        <taxon>Lactobacillales</taxon>
        <taxon>Lactobacillaceae</taxon>
        <taxon>Schleiferilactobacillus</taxon>
    </lineage>
</organism>
<dbReference type="PATRIC" id="fig|1122147.4.peg.822"/>
<dbReference type="EMBL" id="AZFW01000113">
    <property type="protein sequence ID" value="KRM25469.1"/>
    <property type="molecule type" value="Genomic_DNA"/>
</dbReference>
<reference evidence="1 2" key="1">
    <citation type="journal article" date="2015" name="Genome Announc.">
        <title>Expanding the biotechnology potential of lactobacilli through comparative genomics of 213 strains and associated genera.</title>
        <authorList>
            <person name="Sun Z."/>
            <person name="Harris H.M."/>
            <person name="McCann A."/>
            <person name="Guo C."/>
            <person name="Argimon S."/>
            <person name="Zhang W."/>
            <person name="Yang X."/>
            <person name="Jeffery I.B."/>
            <person name="Cooney J.C."/>
            <person name="Kagawa T.F."/>
            <person name="Liu W."/>
            <person name="Song Y."/>
            <person name="Salvetti E."/>
            <person name="Wrobel A."/>
            <person name="Rasinkangas P."/>
            <person name="Parkhill J."/>
            <person name="Rea M.C."/>
            <person name="O'Sullivan O."/>
            <person name="Ritari J."/>
            <person name="Douillard F.P."/>
            <person name="Paul Ross R."/>
            <person name="Yang R."/>
            <person name="Briner A.E."/>
            <person name="Felis G.E."/>
            <person name="de Vos W.M."/>
            <person name="Barrangou R."/>
            <person name="Klaenhammer T.R."/>
            <person name="Caufield P.W."/>
            <person name="Cui Y."/>
            <person name="Zhang H."/>
            <person name="O'Toole P.W."/>
        </authorList>
    </citation>
    <scope>NUCLEOTIDE SEQUENCE [LARGE SCALE GENOMIC DNA]</scope>
    <source>
        <strain evidence="1 2">DSM 16991</strain>
    </source>
</reference>
<accession>A0A0R1X6U4</accession>
<dbReference type="GeneID" id="78508738"/>
<sequence>MDNQLNIHFEVDGERAFKIAVLRALETVDLGSTEQNLISAKPEEFGDLAAKLYTAKFAETLAPLIKEEVTNSLYANIDHQVAKHVGFDSTTYQF</sequence>
<gene>
    <name evidence="1" type="ORF">FC91_GL000793</name>
</gene>
<proteinExistence type="predicted"/>
<name>A0A0R1X6U4_9LACO</name>